<gene>
    <name evidence="2" type="ORF">ANN_04360</name>
</gene>
<feature type="compositionally biased region" description="Polar residues" evidence="1">
    <location>
        <begin position="213"/>
        <end position="231"/>
    </location>
</feature>
<feature type="region of interest" description="Disordered" evidence="1">
    <location>
        <begin position="206"/>
        <end position="232"/>
    </location>
</feature>
<feature type="compositionally biased region" description="Basic residues" evidence="1">
    <location>
        <begin position="491"/>
        <end position="517"/>
    </location>
</feature>
<reference evidence="2 3" key="1">
    <citation type="journal article" date="2022" name="Allergy">
        <title>Genome assembly and annotation of Periplaneta americana reveal a comprehensive cockroach allergen profile.</title>
        <authorList>
            <person name="Wang L."/>
            <person name="Xiong Q."/>
            <person name="Saelim N."/>
            <person name="Wang L."/>
            <person name="Nong W."/>
            <person name="Wan A.T."/>
            <person name="Shi M."/>
            <person name="Liu X."/>
            <person name="Cao Q."/>
            <person name="Hui J.H.L."/>
            <person name="Sookrung N."/>
            <person name="Leung T.F."/>
            <person name="Tungtrongchitr A."/>
            <person name="Tsui S.K.W."/>
        </authorList>
    </citation>
    <scope>NUCLEOTIDE SEQUENCE [LARGE SCALE GENOMIC DNA]</scope>
    <source>
        <strain evidence="2">PWHHKU_190912</strain>
    </source>
</reference>
<feature type="compositionally biased region" description="Basic and acidic residues" evidence="1">
    <location>
        <begin position="518"/>
        <end position="531"/>
    </location>
</feature>
<proteinExistence type="predicted"/>
<sequence length="553" mass="64670">MAGLCEGGNEPPGSLKASKQDHARKAEGKQKEALLKEEGRIPAYLPRAEAGRPICQRWLIRKNLDFIRILVRETGPGSMKGWGNDPLASIGLTDATQATCRTWTIIAYVGRAMGLSVPKCTDPFRVQSSFPQRWIGYKSPVLPPHLDWPPRSPDLTTRDNALLGFIKSIVAQGRYETTDELKDAGRRAFRQITPAMLRRMSDSRIVRSSGSSEYMNTSDNKTTYKNRSGSRSIEYEQERKQGGNDSAIQKRISTWEDLSSGWIQLNVSQAANIEQINQPQPVSLPLNMKITGNVKEEKNKDSKKRRRERNKDSKKRGRERNIDSKKRGRERNKDSKKRRRERNKDSKKRRRERNKDSKKRGRERNIDSKKRGRERNKNSKKRGRERNKDSKKRGRERNKDSKKGGRERNIDSKKRGRERNIDSKKRGRERNKDSKKGGKERNIDSKKRGRERNIDSKKRGRERNKDSKKRKRERNKDSKKRGRERNIDSKKRGRERNKDSKKRGRKSNKDSKKRKRERNIDSKKGTRERNIDRKKRGRGRNKDNKKRGRESRE</sequence>
<feature type="region of interest" description="Disordered" evidence="1">
    <location>
        <begin position="283"/>
        <end position="553"/>
    </location>
</feature>
<feature type="compositionally biased region" description="Basic residues" evidence="1">
    <location>
        <begin position="458"/>
        <end position="483"/>
    </location>
</feature>
<name>A0ABQ8T8C2_PERAM</name>
<feature type="compositionally biased region" description="Basic residues" evidence="1">
    <location>
        <begin position="532"/>
        <end position="553"/>
    </location>
</feature>
<dbReference type="Gene3D" id="3.30.420.10">
    <property type="entry name" value="Ribonuclease H-like superfamily/Ribonuclease H"/>
    <property type="match status" value="1"/>
</dbReference>
<feature type="compositionally biased region" description="Basic residues" evidence="1">
    <location>
        <begin position="370"/>
        <end position="396"/>
    </location>
</feature>
<protein>
    <submittedName>
        <fullName evidence="2">Uncharacterized protein</fullName>
    </submittedName>
</protein>
<keyword evidence="3" id="KW-1185">Reference proteome</keyword>
<feature type="region of interest" description="Disordered" evidence="1">
    <location>
        <begin position="1"/>
        <end position="30"/>
    </location>
</feature>
<comment type="caution">
    <text evidence="2">The sequence shown here is derived from an EMBL/GenBank/DDBJ whole genome shotgun (WGS) entry which is preliminary data.</text>
</comment>
<evidence type="ECO:0000313" key="2">
    <source>
        <dbReference type="EMBL" id="KAJ4442768.1"/>
    </source>
</evidence>
<evidence type="ECO:0000313" key="3">
    <source>
        <dbReference type="Proteomes" id="UP001148838"/>
    </source>
</evidence>
<feature type="compositionally biased region" description="Basic and acidic residues" evidence="1">
    <location>
        <begin position="397"/>
        <end position="457"/>
    </location>
</feature>
<organism evidence="2 3">
    <name type="scientific">Periplaneta americana</name>
    <name type="common">American cockroach</name>
    <name type="synonym">Blatta americana</name>
    <dbReference type="NCBI Taxonomy" id="6978"/>
    <lineage>
        <taxon>Eukaryota</taxon>
        <taxon>Metazoa</taxon>
        <taxon>Ecdysozoa</taxon>
        <taxon>Arthropoda</taxon>
        <taxon>Hexapoda</taxon>
        <taxon>Insecta</taxon>
        <taxon>Pterygota</taxon>
        <taxon>Neoptera</taxon>
        <taxon>Polyneoptera</taxon>
        <taxon>Dictyoptera</taxon>
        <taxon>Blattodea</taxon>
        <taxon>Blattoidea</taxon>
        <taxon>Blattidae</taxon>
        <taxon>Blattinae</taxon>
        <taxon>Periplaneta</taxon>
    </lineage>
</organism>
<evidence type="ECO:0000256" key="1">
    <source>
        <dbReference type="SAM" id="MobiDB-lite"/>
    </source>
</evidence>
<dbReference type="InterPro" id="IPR036397">
    <property type="entry name" value="RNaseH_sf"/>
</dbReference>
<feature type="compositionally biased region" description="Basic and acidic residues" evidence="1">
    <location>
        <begin position="18"/>
        <end position="30"/>
    </location>
</feature>
<dbReference type="EMBL" id="JAJSOF020000013">
    <property type="protein sequence ID" value="KAJ4442768.1"/>
    <property type="molecule type" value="Genomic_DNA"/>
</dbReference>
<feature type="compositionally biased region" description="Basic residues" evidence="1">
    <location>
        <begin position="301"/>
        <end position="318"/>
    </location>
</feature>
<dbReference type="Proteomes" id="UP001148838">
    <property type="component" value="Unassembled WGS sequence"/>
</dbReference>
<accession>A0ABQ8T8C2</accession>
<feature type="compositionally biased region" description="Basic residues" evidence="1">
    <location>
        <begin position="326"/>
        <end position="362"/>
    </location>
</feature>